<comment type="caution">
    <text evidence="8">The sequence shown here is derived from an EMBL/GenBank/DDBJ whole genome shotgun (WGS) entry which is preliminary data.</text>
</comment>
<dbReference type="EMBL" id="JBBNGS010000016">
    <property type="protein sequence ID" value="MEQ2638319.1"/>
    <property type="molecule type" value="Genomic_DNA"/>
</dbReference>
<feature type="region of interest" description="Disordered" evidence="6">
    <location>
        <begin position="1"/>
        <end position="24"/>
    </location>
</feature>
<keyword evidence="1" id="KW-0004">4Fe-4S</keyword>
<dbReference type="InterPro" id="IPR050572">
    <property type="entry name" value="Fe-S_Ferredoxin"/>
</dbReference>
<dbReference type="PRINTS" id="PR00352">
    <property type="entry name" value="3FE4SFRDOXIN"/>
</dbReference>
<keyword evidence="5" id="KW-0813">Transport</keyword>
<keyword evidence="9" id="KW-1185">Reference proteome</keyword>
<gene>
    <name evidence="8" type="ORF">AAAT05_08195</name>
</gene>
<sequence length="176" mass="18455">MADDEEKYAQRKAPQKPGAAKRPRKPRPVAVVLCNGNCELHGCEQGCVGCQACVNACRKGAISLNERGVAHVDQDACVGCGLCAKACPQDVIHMVDPSFNITARCSNTERGPVARKVCELSCIACGACERACPAGAIHVVDNHAVIDYSACIACGMCAAKCPRGVIRDAWGIVAQS</sequence>
<evidence type="ECO:0000256" key="2">
    <source>
        <dbReference type="ARBA" id="ARBA00022723"/>
    </source>
</evidence>
<keyword evidence="5" id="KW-0249">Electron transport</keyword>
<keyword evidence="2 5" id="KW-0479">Metal-binding</keyword>
<dbReference type="Pfam" id="PF14697">
    <property type="entry name" value="Fer4_21"/>
    <property type="match status" value="1"/>
</dbReference>
<protein>
    <recommendedName>
        <fullName evidence="5">Ferredoxin</fullName>
    </recommendedName>
</protein>
<dbReference type="RefSeq" id="WP_349182994.1">
    <property type="nucleotide sequence ID" value="NZ_JBBNGS010000016.1"/>
</dbReference>
<comment type="function">
    <text evidence="5">Ferredoxins are iron-sulfur proteins that transfer electrons in a wide variety of metabolic reactions.</text>
</comment>
<dbReference type="SUPFAM" id="SSF54862">
    <property type="entry name" value="4Fe-4S ferredoxins"/>
    <property type="match status" value="2"/>
</dbReference>
<feature type="domain" description="4Fe-4S ferredoxin-type" evidence="7">
    <location>
        <begin position="111"/>
        <end position="141"/>
    </location>
</feature>
<dbReference type="InterPro" id="IPR001080">
    <property type="entry name" value="3Fe4S_ferredoxin"/>
</dbReference>
<dbReference type="PANTHER" id="PTHR43687">
    <property type="entry name" value="ADENYLYLSULFATE REDUCTASE, BETA SUBUNIT"/>
    <property type="match status" value="1"/>
</dbReference>
<reference evidence="8 9" key="1">
    <citation type="submission" date="2024-04" db="EMBL/GenBank/DDBJ databases">
        <title>Human intestinal bacterial collection.</title>
        <authorList>
            <person name="Pauvert C."/>
            <person name="Hitch T.C.A."/>
            <person name="Clavel T."/>
        </authorList>
    </citation>
    <scope>NUCLEOTIDE SEQUENCE [LARGE SCALE GENOMIC DNA]</scope>
    <source>
        <strain evidence="8 9">CLA-AA-H197</strain>
    </source>
</reference>
<dbReference type="InterPro" id="IPR017896">
    <property type="entry name" value="4Fe4S_Fe-S-bd"/>
</dbReference>
<dbReference type="PROSITE" id="PS00198">
    <property type="entry name" value="4FE4S_FER_1"/>
    <property type="match status" value="3"/>
</dbReference>
<evidence type="ECO:0000313" key="9">
    <source>
        <dbReference type="Proteomes" id="UP001478817"/>
    </source>
</evidence>
<dbReference type="InterPro" id="IPR017900">
    <property type="entry name" value="4Fe4S_Fe_S_CS"/>
</dbReference>
<evidence type="ECO:0000256" key="4">
    <source>
        <dbReference type="ARBA" id="ARBA00023014"/>
    </source>
</evidence>
<name>A0ABV1IHE7_9ACTN</name>
<dbReference type="CDD" id="cd10549">
    <property type="entry name" value="MtMvhB_like"/>
    <property type="match status" value="1"/>
</dbReference>
<evidence type="ECO:0000256" key="6">
    <source>
        <dbReference type="SAM" id="MobiDB-lite"/>
    </source>
</evidence>
<evidence type="ECO:0000259" key="7">
    <source>
        <dbReference type="PROSITE" id="PS51379"/>
    </source>
</evidence>
<dbReference type="PROSITE" id="PS51379">
    <property type="entry name" value="4FE4S_FER_2"/>
    <property type="match status" value="4"/>
</dbReference>
<feature type="domain" description="4Fe-4S ferredoxin-type" evidence="7">
    <location>
        <begin position="36"/>
        <end position="67"/>
    </location>
</feature>
<evidence type="ECO:0000256" key="3">
    <source>
        <dbReference type="ARBA" id="ARBA00023004"/>
    </source>
</evidence>
<organism evidence="8 9">
    <name type="scientific">Paratractidigestivibacter faecalis</name>
    <dbReference type="NCBI Taxonomy" id="2292441"/>
    <lineage>
        <taxon>Bacteria</taxon>
        <taxon>Bacillati</taxon>
        <taxon>Actinomycetota</taxon>
        <taxon>Coriobacteriia</taxon>
        <taxon>Coriobacteriales</taxon>
        <taxon>Atopobiaceae</taxon>
        <taxon>Paratractidigestivibacter</taxon>
    </lineage>
</organism>
<keyword evidence="3 5" id="KW-0408">Iron</keyword>
<accession>A0ABV1IHE7</accession>
<evidence type="ECO:0000256" key="1">
    <source>
        <dbReference type="ARBA" id="ARBA00022485"/>
    </source>
</evidence>
<evidence type="ECO:0000313" key="8">
    <source>
        <dbReference type="EMBL" id="MEQ2638319.1"/>
    </source>
</evidence>
<proteinExistence type="predicted"/>
<dbReference type="Gene3D" id="3.30.70.20">
    <property type="match status" value="2"/>
</dbReference>
<feature type="domain" description="4Fe-4S ferredoxin-type" evidence="7">
    <location>
        <begin position="68"/>
        <end position="97"/>
    </location>
</feature>
<feature type="domain" description="4Fe-4S ferredoxin-type" evidence="7">
    <location>
        <begin position="142"/>
        <end position="171"/>
    </location>
</feature>
<keyword evidence="4 5" id="KW-0411">Iron-sulfur</keyword>
<dbReference type="Pfam" id="PF13187">
    <property type="entry name" value="Fer4_9"/>
    <property type="match status" value="1"/>
</dbReference>
<evidence type="ECO:0000256" key="5">
    <source>
        <dbReference type="RuleBase" id="RU368020"/>
    </source>
</evidence>
<dbReference type="PANTHER" id="PTHR43687:SF1">
    <property type="entry name" value="FERREDOXIN III"/>
    <property type="match status" value="1"/>
</dbReference>
<dbReference type="Proteomes" id="UP001478817">
    <property type="component" value="Unassembled WGS sequence"/>
</dbReference>